<dbReference type="PRINTS" id="PR00455">
    <property type="entry name" value="HTHTETR"/>
</dbReference>
<evidence type="ECO:0000313" key="6">
    <source>
        <dbReference type="Proteomes" id="UP000621500"/>
    </source>
</evidence>
<proteinExistence type="predicted"/>
<reference evidence="5 6" key="1">
    <citation type="submission" date="2021-01" db="EMBL/GenBank/DDBJ databases">
        <title>Whole genome shotgun sequence of Plantactinospora mayteni NBRC 109088.</title>
        <authorList>
            <person name="Komaki H."/>
            <person name="Tamura T."/>
        </authorList>
    </citation>
    <scope>NUCLEOTIDE SEQUENCE [LARGE SCALE GENOMIC DNA]</scope>
    <source>
        <strain evidence="5 6">NBRC 109088</strain>
    </source>
</reference>
<evidence type="ECO:0000256" key="3">
    <source>
        <dbReference type="SAM" id="MobiDB-lite"/>
    </source>
</evidence>
<accession>A0ABQ4F435</accession>
<name>A0ABQ4F435_9ACTN</name>
<dbReference type="Proteomes" id="UP000621500">
    <property type="component" value="Unassembled WGS sequence"/>
</dbReference>
<evidence type="ECO:0000256" key="1">
    <source>
        <dbReference type="ARBA" id="ARBA00023125"/>
    </source>
</evidence>
<dbReference type="Pfam" id="PF00440">
    <property type="entry name" value="TetR_N"/>
    <property type="match status" value="1"/>
</dbReference>
<gene>
    <name evidence="5" type="primary">acrR</name>
    <name evidence="5" type="ORF">Pma05_82090</name>
</gene>
<dbReference type="PANTHER" id="PTHR30055">
    <property type="entry name" value="HTH-TYPE TRANSCRIPTIONAL REGULATOR RUTR"/>
    <property type="match status" value="1"/>
</dbReference>
<dbReference type="PROSITE" id="PS50977">
    <property type="entry name" value="HTH_TETR_2"/>
    <property type="match status" value="1"/>
</dbReference>
<feature type="region of interest" description="Disordered" evidence="3">
    <location>
        <begin position="236"/>
        <end position="258"/>
    </location>
</feature>
<feature type="DNA-binding region" description="H-T-H motif" evidence="2">
    <location>
        <begin position="24"/>
        <end position="43"/>
    </location>
</feature>
<feature type="domain" description="HTH tetR-type" evidence="4">
    <location>
        <begin position="1"/>
        <end position="61"/>
    </location>
</feature>
<dbReference type="InterPro" id="IPR001647">
    <property type="entry name" value="HTH_TetR"/>
</dbReference>
<keyword evidence="6" id="KW-1185">Reference proteome</keyword>
<dbReference type="InterPro" id="IPR036271">
    <property type="entry name" value="Tet_transcr_reg_TetR-rel_C_sf"/>
</dbReference>
<evidence type="ECO:0000313" key="5">
    <source>
        <dbReference type="EMBL" id="GIH01637.1"/>
    </source>
</evidence>
<dbReference type="SUPFAM" id="SSF46689">
    <property type="entry name" value="Homeodomain-like"/>
    <property type="match status" value="1"/>
</dbReference>
<organism evidence="5 6">
    <name type="scientific">Plantactinospora mayteni</name>
    <dbReference type="NCBI Taxonomy" id="566021"/>
    <lineage>
        <taxon>Bacteria</taxon>
        <taxon>Bacillati</taxon>
        <taxon>Actinomycetota</taxon>
        <taxon>Actinomycetes</taxon>
        <taxon>Micromonosporales</taxon>
        <taxon>Micromonosporaceae</taxon>
        <taxon>Plantactinospora</taxon>
    </lineage>
</organism>
<dbReference type="InterPro" id="IPR050109">
    <property type="entry name" value="HTH-type_TetR-like_transc_reg"/>
</dbReference>
<feature type="region of interest" description="Disordered" evidence="3">
    <location>
        <begin position="139"/>
        <end position="170"/>
    </location>
</feature>
<dbReference type="Gene3D" id="1.10.357.10">
    <property type="entry name" value="Tetracycline Repressor, domain 2"/>
    <property type="match status" value="1"/>
</dbReference>
<protein>
    <submittedName>
        <fullName evidence="5">TetR family transcriptional regulator</fullName>
    </submittedName>
</protein>
<dbReference type="Gene3D" id="1.10.10.60">
    <property type="entry name" value="Homeodomain-like"/>
    <property type="match status" value="1"/>
</dbReference>
<evidence type="ECO:0000256" key="2">
    <source>
        <dbReference type="PROSITE-ProRule" id="PRU00335"/>
    </source>
</evidence>
<dbReference type="SUPFAM" id="SSF48498">
    <property type="entry name" value="Tetracyclin repressor-like, C-terminal domain"/>
    <property type="match status" value="1"/>
</dbReference>
<dbReference type="PANTHER" id="PTHR30055:SF219">
    <property type="entry name" value="TRANSCRIPTIONAL REGULATORY PROTEIN"/>
    <property type="match status" value="1"/>
</dbReference>
<comment type="caution">
    <text evidence="5">The sequence shown here is derived from an EMBL/GenBank/DDBJ whole genome shotgun (WGS) entry which is preliminary data.</text>
</comment>
<dbReference type="RefSeq" id="WP_203862881.1">
    <property type="nucleotide sequence ID" value="NZ_BAAAZQ010000008.1"/>
</dbReference>
<keyword evidence="1 2" id="KW-0238">DNA-binding</keyword>
<dbReference type="EMBL" id="BONX01000078">
    <property type="protein sequence ID" value="GIH01637.1"/>
    <property type="molecule type" value="Genomic_DNA"/>
</dbReference>
<dbReference type="InterPro" id="IPR009057">
    <property type="entry name" value="Homeodomain-like_sf"/>
</dbReference>
<evidence type="ECO:0000259" key="4">
    <source>
        <dbReference type="PROSITE" id="PS50977"/>
    </source>
</evidence>
<sequence>MGHREQLLAGAKRCLYERGYARTTARDIVTASGTNLASIGYHFGSKEALLTAAMIEAMDEWGDELERAVTVDPDASPLDRLTAIWTGVSESVTRHRQLWAASVDLVTQVDHHPELRERLAAAMAAGRAAFTSIVLDNSGEGDTFGPVDGEGDTSVDSKGDTADPVDGNGPVPGNGIEVADGASRAAPGDPGSEVGALVMAVITGLSVQWLLDPEGAPSGAQLVEALRTLAAAAGTTSGPAAVDGPAGHGGSPVAGAPA</sequence>